<dbReference type="PANTHER" id="PTHR13516">
    <property type="entry name" value="RIBONUCLEASE P SUBUNIT P25"/>
    <property type="match status" value="1"/>
</dbReference>
<evidence type="ECO:0000256" key="2">
    <source>
        <dbReference type="SAM" id="MobiDB-lite"/>
    </source>
</evidence>
<dbReference type="OrthoDB" id="424402at2759"/>
<dbReference type="EMBL" id="QGNW01000261">
    <property type="protein sequence ID" value="RVW80774.1"/>
    <property type="molecule type" value="Genomic_DNA"/>
</dbReference>
<evidence type="ECO:0000313" key="5">
    <source>
        <dbReference type="Proteomes" id="UP000288805"/>
    </source>
</evidence>
<dbReference type="EMBL" id="QGNW01000560">
    <property type="protein sequence ID" value="RVW67897.1"/>
    <property type="molecule type" value="Genomic_DNA"/>
</dbReference>
<proteinExistence type="inferred from homology"/>
<evidence type="ECO:0000313" key="4">
    <source>
        <dbReference type="EMBL" id="RVW80774.1"/>
    </source>
</evidence>
<dbReference type="InterPro" id="IPR051958">
    <property type="entry name" value="Alba-like_NAB"/>
</dbReference>
<reference evidence="4 5" key="1">
    <citation type="journal article" date="2018" name="PLoS Genet.">
        <title>Population sequencing reveals clonal diversity and ancestral inbreeding in the grapevine cultivar Chardonnay.</title>
        <authorList>
            <person name="Roach M.J."/>
            <person name="Johnson D.L."/>
            <person name="Bohlmann J."/>
            <person name="van Vuuren H.J."/>
            <person name="Jones S.J."/>
            <person name="Pretorius I.S."/>
            <person name="Schmidt S.A."/>
            <person name="Borneman A.R."/>
        </authorList>
    </citation>
    <scope>NUCLEOTIDE SEQUENCE [LARGE SCALE GENOMIC DNA]</scope>
    <source>
        <strain evidence="5">cv. Chardonnay</strain>
        <strain evidence="4">I10V1</strain>
        <tissue evidence="4">Leaf</tissue>
    </source>
</reference>
<protein>
    <submittedName>
        <fullName evidence="4">Uncharacterized protein</fullName>
    </submittedName>
</protein>
<feature type="region of interest" description="Disordered" evidence="2">
    <location>
        <begin position="80"/>
        <end position="100"/>
    </location>
</feature>
<organism evidence="4 5">
    <name type="scientific">Vitis vinifera</name>
    <name type="common">Grape</name>
    <dbReference type="NCBI Taxonomy" id="29760"/>
    <lineage>
        <taxon>Eukaryota</taxon>
        <taxon>Viridiplantae</taxon>
        <taxon>Streptophyta</taxon>
        <taxon>Embryophyta</taxon>
        <taxon>Tracheophyta</taxon>
        <taxon>Spermatophyta</taxon>
        <taxon>Magnoliopsida</taxon>
        <taxon>eudicotyledons</taxon>
        <taxon>Gunneridae</taxon>
        <taxon>Pentapetalae</taxon>
        <taxon>rosids</taxon>
        <taxon>Vitales</taxon>
        <taxon>Vitaceae</taxon>
        <taxon>Viteae</taxon>
        <taxon>Vitis</taxon>
    </lineage>
</organism>
<gene>
    <name evidence="4" type="ORF">CK203_050722</name>
    <name evidence="3" type="ORF">CK203_065242</name>
</gene>
<comment type="similarity">
    <text evidence="1">Belongs to the histone-like Alba family.</text>
</comment>
<name>A0A438H8A2_VITVI</name>
<dbReference type="AlphaFoldDB" id="A0A438H8A2"/>
<dbReference type="PANTHER" id="PTHR13516:SF3">
    <property type="entry name" value="ALBA DNA_RNA-BINDING PROTEIN"/>
    <property type="match status" value="1"/>
</dbReference>
<sequence length="100" mass="11262">MDRYQRVEKPRPESTINENEIRITAQGVIRNYISYASTLLQLMVSAASKSQFSPFCSCIARHKGHEDLASFSPSYHQQSAYGSHLNGRKYEGGLQPPQLS</sequence>
<evidence type="ECO:0000313" key="3">
    <source>
        <dbReference type="EMBL" id="RVW67897.1"/>
    </source>
</evidence>
<accession>A0A438H8A2</accession>
<evidence type="ECO:0000256" key="1">
    <source>
        <dbReference type="ARBA" id="ARBA00008018"/>
    </source>
</evidence>
<comment type="caution">
    <text evidence="4">The sequence shown here is derived from an EMBL/GenBank/DDBJ whole genome shotgun (WGS) entry which is preliminary data.</text>
</comment>
<dbReference type="Proteomes" id="UP000288805">
    <property type="component" value="Unassembled WGS sequence"/>
</dbReference>